<feature type="compositionally biased region" description="Acidic residues" evidence="4">
    <location>
        <begin position="51"/>
        <end position="63"/>
    </location>
</feature>
<feature type="domain" description="Dynein regulatory complex protein 1/2 N-terminal" evidence="5">
    <location>
        <begin position="194"/>
        <end position="290"/>
    </location>
</feature>
<dbReference type="InterPro" id="IPR039750">
    <property type="entry name" value="DRC1/DRC2"/>
</dbReference>
<feature type="region of interest" description="Disordered" evidence="4">
    <location>
        <begin position="805"/>
        <end position="824"/>
    </location>
</feature>
<name>A0A507C1Z5_9FUNG</name>
<dbReference type="InterPro" id="IPR029440">
    <property type="entry name" value="DRC1_C"/>
</dbReference>
<evidence type="ECO:0000256" key="3">
    <source>
        <dbReference type="SAM" id="Coils"/>
    </source>
</evidence>
<dbReference type="EMBL" id="QEAO01000023">
    <property type="protein sequence ID" value="TPX33079.1"/>
    <property type="molecule type" value="Genomic_DNA"/>
</dbReference>
<dbReference type="PANTHER" id="PTHR21625:SF1">
    <property type="entry name" value="DYNEIN REGULATORY COMPLEX PROTEIN 1"/>
    <property type="match status" value="1"/>
</dbReference>
<feature type="compositionally biased region" description="Low complexity" evidence="4">
    <location>
        <begin position="1"/>
        <end position="13"/>
    </location>
</feature>
<dbReference type="Pfam" id="PF14775">
    <property type="entry name" value="NYD-SP28_assoc"/>
    <property type="match status" value="1"/>
</dbReference>
<dbReference type="GeneID" id="42005127"/>
<dbReference type="GO" id="GO:0060285">
    <property type="term" value="P:cilium-dependent cell motility"/>
    <property type="evidence" value="ECO:0007669"/>
    <property type="project" value="TreeGrafter"/>
</dbReference>
<gene>
    <name evidence="7" type="ORF">SmJEL517_g03902</name>
</gene>
<evidence type="ECO:0000256" key="2">
    <source>
        <dbReference type="ARBA" id="ARBA00023054"/>
    </source>
</evidence>
<feature type="compositionally biased region" description="Polar residues" evidence="4">
    <location>
        <begin position="14"/>
        <end position="34"/>
    </location>
</feature>
<proteinExistence type="inferred from homology"/>
<dbReference type="STRING" id="1806994.A0A507C1Z5"/>
<reference evidence="7 8" key="1">
    <citation type="journal article" date="2019" name="Sci. Rep.">
        <title>Comparative genomics of chytrid fungi reveal insights into the obligate biotrophic and pathogenic lifestyle of Synchytrium endobioticum.</title>
        <authorList>
            <person name="van de Vossenberg B.T.L.H."/>
            <person name="Warris S."/>
            <person name="Nguyen H.D.T."/>
            <person name="van Gent-Pelzer M.P.E."/>
            <person name="Joly D.L."/>
            <person name="van de Geest H.C."/>
            <person name="Bonants P.J.M."/>
            <person name="Smith D.S."/>
            <person name="Levesque C.A."/>
            <person name="van der Lee T.A.J."/>
        </authorList>
    </citation>
    <scope>NUCLEOTIDE SEQUENCE [LARGE SCALE GENOMIC DNA]</scope>
    <source>
        <strain evidence="7 8">JEL517</strain>
    </source>
</reference>
<evidence type="ECO:0000256" key="1">
    <source>
        <dbReference type="ARBA" id="ARBA00009688"/>
    </source>
</evidence>
<evidence type="ECO:0000259" key="5">
    <source>
        <dbReference type="Pfam" id="PF14772"/>
    </source>
</evidence>
<dbReference type="InterPro" id="IPR039505">
    <property type="entry name" value="DRC1/2_N"/>
</dbReference>
<dbReference type="AlphaFoldDB" id="A0A507C1Z5"/>
<evidence type="ECO:0008006" key="9">
    <source>
        <dbReference type="Google" id="ProtNLM"/>
    </source>
</evidence>
<dbReference type="GO" id="GO:0005858">
    <property type="term" value="C:axonemal dynein complex"/>
    <property type="evidence" value="ECO:0007669"/>
    <property type="project" value="InterPro"/>
</dbReference>
<dbReference type="Proteomes" id="UP000319731">
    <property type="component" value="Unassembled WGS sequence"/>
</dbReference>
<evidence type="ECO:0000313" key="7">
    <source>
        <dbReference type="EMBL" id="TPX33079.1"/>
    </source>
</evidence>
<accession>A0A507C1Z5</accession>
<evidence type="ECO:0000313" key="8">
    <source>
        <dbReference type="Proteomes" id="UP000319731"/>
    </source>
</evidence>
<evidence type="ECO:0000256" key="4">
    <source>
        <dbReference type="SAM" id="MobiDB-lite"/>
    </source>
</evidence>
<feature type="coiled-coil region" evidence="3">
    <location>
        <begin position="269"/>
        <end position="451"/>
    </location>
</feature>
<dbReference type="Pfam" id="PF14772">
    <property type="entry name" value="NYD-SP28"/>
    <property type="match status" value="1"/>
</dbReference>
<dbReference type="GO" id="GO:0003352">
    <property type="term" value="P:regulation of cilium movement"/>
    <property type="evidence" value="ECO:0007669"/>
    <property type="project" value="TreeGrafter"/>
</dbReference>
<organism evidence="7 8">
    <name type="scientific">Synchytrium microbalum</name>
    <dbReference type="NCBI Taxonomy" id="1806994"/>
    <lineage>
        <taxon>Eukaryota</taxon>
        <taxon>Fungi</taxon>
        <taxon>Fungi incertae sedis</taxon>
        <taxon>Chytridiomycota</taxon>
        <taxon>Chytridiomycota incertae sedis</taxon>
        <taxon>Chytridiomycetes</taxon>
        <taxon>Synchytriales</taxon>
        <taxon>Synchytriaceae</taxon>
        <taxon>Synchytrium</taxon>
    </lineage>
</organism>
<protein>
    <recommendedName>
        <fullName evidence="9">Dynein regulatory complex protein 1/2 N-terminal domain-containing protein</fullName>
    </recommendedName>
</protein>
<feature type="region of interest" description="Disordered" evidence="4">
    <location>
        <begin position="1"/>
        <end position="116"/>
    </location>
</feature>
<keyword evidence="2 3" id="KW-0175">Coiled coil</keyword>
<feature type="compositionally biased region" description="Polar residues" evidence="4">
    <location>
        <begin position="79"/>
        <end position="89"/>
    </location>
</feature>
<feature type="domain" description="Dynein regulatory complex protein 1 C-terminal" evidence="6">
    <location>
        <begin position="719"/>
        <end position="778"/>
    </location>
</feature>
<evidence type="ECO:0000259" key="6">
    <source>
        <dbReference type="Pfam" id="PF14775"/>
    </source>
</evidence>
<dbReference type="RefSeq" id="XP_031024151.1">
    <property type="nucleotide sequence ID" value="XM_031169830.1"/>
</dbReference>
<keyword evidence="8" id="KW-1185">Reference proteome</keyword>
<comment type="similarity">
    <text evidence="1">Belongs to the DRC1 family.</text>
</comment>
<sequence length="824" mass="92595">MSDAADASSDSDSVSPRTPSEPSEASNEQPQQQPRKSEVANEAPAPQAQPAEEEVDEEDQEDPESPKPEDASAPASAGPNKQASTSATPSPAKPTVAEPAANHGLEPLDPEREARISARRVRVDAARAARAAAEHVDEEAPARLKVKQEHGSTILTKNNMGKGKAQIDASRRKIQLERTGGMELVTNVRVGVVSREASRRAEAERRLSKWVQSDKIAQMSAQDAGLDEHVEDKIGISKGPYALFELLKQQESACDRIIAAKDRLITEYVAEMKARDDEYVKELKQEAEEIDTLLERMEQQYQTFRGTLREESEKIERALVQSQHEMIDENSKEIEGLLEARRSAERNNMDERAIRVDSNLNELENLRTSDSEEYNVVKIKLETDVQVLEQQLQQMRATYQLNTEKLEYNYQVLKKRDEENGTILSAQKRKITRLTDHVNALKSKIAKAERGYAHEQLVLNDDQARITEQLQELARKFRHFQLADQKKYKEVWAMNESVASDLVNKLLQADQIIHEQQLGNTWKPPQESADVVNKSIDPMMLDMMNYSNNNNPYNKNGPGNNKQEDAIALIPRHNSLCIQLHNTAQQDKIFVPSQISDALRLFVSECSFLIDERLIPLIAPLPKQEQDDTLADAVLHALGCKSVDDALAFVTALVDAKGALIDPSQVVTSIKRVLNERKGLVQRHKSNGSVVGDNESVVDDSIEEHSVARVDPKHDPHRAYWERMSNVVDEKGFRVWTAVHVVMERYNTLLSERSCLVHDIDHLQRQNEELSKLLKDYMTAPINESLCVPPTHIMLAQAQASMKSASQQRQQQLGGLISTKPLGR</sequence>
<comment type="caution">
    <text evidence="7">The sequence shown here is derived from an EMBL/GenBank/DDBJ whole genome shotgun (WGS) entry which is preliminary data.</text>
</comment>
<dbReference type="GO" id="GO:0070286">
    <property type="term" value="P:axonemal dynein complex assembly"/>
    <property type="evidence" value="ECO:0007669"/>
    <property type="project" value="InterPro"/>
</dbReference>
<dbReference type="PANTHER" id="PTHR21625">
    <property type="entry name" value="NYD-SP28 PROTEIN"/>
    <property type="match status" value="1"/>
</dbReference>
<dbReference type="OrthoDB" id="10260459at2759"/>